<dbReference type="PANTHER" id="PTHR34075">
    <property type="entry name" value="BLR3430 PROTEIN"/>
    <property type="match status" value="1"/>
</dbReference>
<dbReference type="InterPro" id="IPR052513">
    <property type="entry name" value="Thioester_dehydratase-like"/>
</dbReference>
<evidence type="ECO:0000313" key="4">
    <source>
        <dbReference type="Proteomes" id="UP000427906"/>
    </source>
</evidence>
<dbReference type="Proteomes" id="UP000427906">
    <property type="component" value="Chromosome"/>
</dbReference>
<dbReference type="PANTHER" id="PTHR34075:SF5">
    <property type="entry name" value="BLR3430 PROTEIN"/>
    <property type="match status" value="1"/>
</dbReference>
<dbReference type="Pfam" id="PF12172">
    <property type="entry name" value="zf-ChsH2"/>
    <property type="match status" value="1"/>
</dbReference>
<evidence type="ECO:0000259" key="2">
    <source>
        <dbReference type="Pfam" id="PF12172"/>
    </source>
</evidence>
<protein>
    <recommendedName>
        <fullName evidence="5">DUF35 domain-containing protein</fullName>
    </recommendedName>
</protein>
<proteinExistence type="predicted"/>
<dbReference type="InterPro" id="IPR022002">
    <property type="entry name" value="ChsH2_Znr"/>
</dbReference>
<dbReference type="KEGG" id="dalk:DSCA_19460"/>
<dbReference type="Pfam" id="PF01796">
    <property type="entry name" value="OB_ChsH2_C"/>
    <property type="match status" value="1"/>
</dbReference>
<feature type="domain" description="ChsH2 rubredoxin-like zinc ribbon" evidence="2">
    <location>
        <begin position="13"/>
        <end position="45"/>
    </location>
</feature>
<sequence length="133" mass="14380">MPADFNFKNYQESLAEGRLTAMICGKCGAYTTPPQGVCRLCGGTDTRLAEIDNKGTLRTFTIVRVGPEGTKPPYIVALVETKNGPWVMGNLLNIDPERTGPEIIGKSVDISSRVAQGDIYAIENIQSLTFTLA</sequence>
<evidence type="ECO:0000259" key="1">
    <source>
        <dbReference type="Pfam" id="PF01796"/>
    </source>
</evidence>
<dbReference type="SUPFAM" id="SSF50249">
    <property type="entry name" value="Nucleic acid-binding proteins"/>
    <property type="match status" value="1"/>
</dbReference>
<dbReference type="InterPro" id="IPR002878">
    <property type="entry name" value="ChsH2_C"/>
</dbReference>
<organism evidence="3 4">
    <name type="scientific">Desulfosarcina alkanivorans</name>
    <dbReference type="NCBI Taxonomy" id="571177"/>
    <lineage>
        <taxon>Bacteria</taxon>
        <taxon>Pseudomonadati</taxon>
        <taxon>Thermodesulfobacteriota</taxon>
        <taxon>Desulfobacteria</taxon>
        <taxon>Desulfobacterales</taxon>
        <taxon>Desulfosarcinaceae</taxon>
        <taxon>Desulfosarcina</taxon>
    </lineage>
</organism>
<gene>
    <name evidence="3" type="ORF">DSCA_19460</name>
</gene>
<dbReference type="InterPro" id="IPR012340">
    <property type="entry name" value="NA-bd_OB-fold"/>
</dbReference>
<evidence type="ECO:0000313" key="3">
    <source>
        <dbReference type="EMBL" id="BBO68016.1"/>
    </source>
</evidence>
<dbReference type="Gene3D" id="6.10.30.10">
    <property type="match status" value="1"/>
</dbReference>
<accession>A0A5K7YG23</accession>
<feature type="domain" description="ChsH2 C-terminal OB-fold" evidence="1">
    <location>
        <begin position="50"/>
        <end position="109"/>
    </location>
</feature>
<keyword evidence="4" id="KW-1185">Reference proteome</keyword>
<reference evidence="3 4" key="1">
    <citation type="submission" date="2019-11" db="EMBL/GenBank/DDBJ databases">
        <title>Comparative genomics of hydrocarbon-degrading Desulfosarcina strains.</title>
        <authorList>
            <person name="Watanabe M."/>
            <person name="Kojima H."/>
            <person name="Fukui M."/>
        </authorList>
    </citation>
    <scope>NUCLEOTIDE SEQUENCE [LARGE SCALE GENOMIC DNA]</scope>
    <source>
        <strain evidence="3 4">PL12</strain>
    </source>
</reference>
<name>A0A5K7YG23_9BACT</name>
<dbReference type="AlphaFoldDB" id="A0A5K7YG23"/>
<dbReference type="OrthoDB" id="7595207at2"/>
<evidence type="ECO:0008006" key="5">
    <source>
        <dbReference type="Google" id="ProtNLM"/>
    </source>
</evidence>
<dbReference type="RefSeq" id="WP_155316218.1">
    <property type="nucleotide sequence ID" value="NZ_AP021874.1"/>
</dbReference>
<dbReference type="EMBL" id="AP021874">
    <property type="protein sequence ID" value="BBO68016.1"/>
    <property type="molecule type" value="Genomic_DNA"/>
</dbReference>